<dbReference type="SMR" id="A2E2Q1"/>
<dbReference type="SUPFAM" id="SSF48371">
    <property type="entry name" value="ARM repeat"/>
    <property type="match status" value="1"/>
</dbReference>
<gene>
    <name evidence="4" type="ORF">TVAG_212610</name>
</gene>
<reference evidence="4" key="1">
    <citation type="submission" date="2006-10" db="EMBL/GenBank/DDBJ databases">
        <authorList>
            <person name="Amadeo P."/>
            <person name="Zhao Q."/>
            <person name="Wortman J."/>
            <person name="Fraser-Liggett C."/>
            <person name="Carlton J."/>
        </authorList>
    </citation>
    <scope>NUCLEOTIDE SEQUENCE</scope>
    <source>
        <strain evidence="4">G3</strain>
    </source>
</reference>
<evidence type="ECO:0000313" key="4">
    <source>
        <dbReference type="EMBL" id="EAY13079.1"/>
    </source>
</evidence>
<accession>A2E2Q1</accession>
<dbReference type="PANTHER" id="PTHR23316">
    <property type="entry name" value="IMPORTIN ALPHA"/>
    <property type="match status" value="1"/>
</dbReference>
<keyword evidence="2" id="KW-0813">Transport</keyword>
<dbReference type="InterPro" id="IPR011989">
    <property type="entry name" value="ARM-like"/>
</dbReference>
<evidence type="ECO:0000256" key="1">
    <source>
        <dbReference type="ARBA" id="ARBA00010394"/>
    </source>
</evidence>
<dbReference type="Gene3D" id="1.25.10.10">
    <property type="entry name" value="Leucine-rich Repeat Variant"/>
    <property type="match status" value="1"/>
</dbReference>
<proteinExistence type="inferred from homology"/>
<dbReference type="Proteomes" id="UP000001542">
    <property type="component" value="Unassembled WGS sequence"/>
</dbReference>
<sequence length="450" mass="52225">MEIKVIGESQPELRSDMTNIDLNDMKPEFEDTDSLAEIYSKINNGYHNGNFDLFFENFELLVSVAQEYVICYSKEFSSYEIEIILINLLQDENVDAFIKKSALKIIFYLIKPDEYKFKDIFLENDLIQILHTYIAEINAKLLKWSLKILMIYADYSERTAETIKNEIEFDILKNLIIDQNTKREVIVQTVRLIYSLMKYITNEDDLKIIIELSAFISRFDNDNISTWGLWILCMSCKSEILAEQIIQIENLPKIITKFISSSNPAVIEPALTLIEQIHTYIDSPIPNFEYKILLEFLDPTCEERRFAEHVAAIFANIMTDPEATAYFVNEGFMIFFFEAFETGSFQTRKNIIDYVFNCIQTVPSSLAEKIIDDGVCDVIISALEMPDSEILAKVLSCIITLLKLQSFASQFDEKVNAELFDTVIDDESDHVQQLYSEFIELYPKYKIDDN</sequence>
<dbReference type="InterPro" id="IPR016024">
    <property type="entry name" value="ARM-type_fold"/>
</dbReference>
<keyword evidence="3" id="KW-0653">Protein transport</keyword>
<comment type="similarity">
    <text evidence="1">Belongs to the importin alpha family.</text>
</comment>
<dbReference type="AlphaFoldDB" id="A2E2Q1"/>
<evidence type="ECO:0000256" key="3">
    <source>
        <dbReference type="ARBA" id="ARBA00022927"/>
    </source>
</evidence>
<reference evidence="4" key="2">
    <citation type="journal article" date="2007" name="Science">
        <title>Draft genome sequence of the sexually transmitted pathogen Trichomonas vaginalis.</title>
        <authorList>
            <person name="Carlton J.M."/>
            <person name="Hirt R.P."/>
            <person name="Silva J.C."/>
            <person name="Delcher A.L."/>
            <person name="Schatz M."/>
            <person name="Zhao Q."/>
            <person name="Wortman J.R."/>
            <person name="Bidwell S.L."/>
            <person name="Alsmark U.C.M."/>
            <person name="Besteiro S."/>
            <person name="Sicheritz-Ponten T."/>
            <person name="Noel C.J."/>
            <person name="Dacks J.B."/>
            <person name="Foster P.G."/>
            <person name="Simillion C."/>
            <person name="Van de Peer Y."/>
            <person name="Miranda-Saavedra D."/>
            <person name="Barton G.J."/>
            <person name="Westrop G.D."/>
            <person name="Mueller S."/>
            <person name="Dessi D."/>
            <person name="Fiori P.L."/>
            <person name="Ren Q."/>
            <person name="Paulsen I."/>
            <person name="Zhang H."/>
            <person name="Bastida-Corcuera F.D."/>
            <person name="Simoes-Barbosa A."/>
            <person name="Brown M.T."/>
            <person name="Hayes R.D."/>
            <person name="Mukherjee M."/>
            <person name="Okumura C.Y."/>
            <person name="Schneider R."/>
            <person name="Smith A.J."/>
            <person name="Vanacova S."/>
            <person name="Villalvazo M."/>
            <person name="Haas B.J."/>
            <person name="Pertea M."/>
            <person name="Feldblyum T.V."/>
            <person name="Utterback T.R."/>
            <person name="Shu C.L."/>
            <person name="Osoegawa K."/>
            <person name="de Jong P.J."/>
            <person name="Hrdy I."/>
            <person name="Horvathova L."/>
            <person name="Zubacova Z."/>
            <person name="Dolezal P."/>
            <person name="Malik S.B."/>
            <person name="Logsdon J.M. Jr."/>
            <person name="Henze K."/>
            <person name="Gupta A."/>
            <person name="Wang C.C."/>
            <person name="Dunne R.L."/>
            <person name="Upcroft J.A."/>
            <person name="Upcroft P."/>
            <person name="White O."/>
            <person name="Salzberg S.L."/>
            <person name="Tang P."/>
            <person name="Chiu C.-H."/>
            <person name="Lee Y.-S."/>
            <person name="Embley T.M."/>
            <person name="Coombs G.H."/>
            <person name="Mottram J.C."/>
            <person name="Tachezy J."/>
            <person name="Fraser-Liggett C.M."/>
            <person name="Johnson P.J."/>
        </authorList>
    </citation>
    <scope>NUCLEOTIDE SEQUENCE [LARGE SCALE GENOMIC DNA]</scope>
    <source>
        <strain evidence="4">G3</strain>
    </source>
</reference>
<evidence type="ECO:0000256" key="2">
    <source>
        <dbReference type="ARBA" id="ARBA00022448"/>
    </source>
</evidence>
<dbReference type="VEuPathDB" id="TrichDB:TVAGG3_0166430"/>
<protein>
    <submittedName>
        <fullName evidence="4">Uncharacterized protein</fullName>
    </submittedName>
</protein>
<organism evidence="4 5">
    <name type="scientific">Trichomonas vaginalis (strain ATCC PRA-98 / G3)</name>
    <dbReference type="NCBI Taxonomy" id="412133"/>
    <lineage>
        <taxon>Eukaryota</taxon>
        <taxon>Metamonada</taxon>
        <taxon>Parabasalia</taxon>
        <taxon>Trichomonadida</taxon>
        <taxon>Trichomonadidae</taxon>
        <taxon>Trichomonas</taxon>
    </lineage>
</organism>
<name>A2E2Q1_TRIV3</name>
<dbReference type="KEGG" id="tva:4771052"/>
<keyword evidence="5" id="KW-1185">Reference proteome</keyword>
<dbReference type="RefSeq" id="XP_001325302.1">
    <property type="nucleotide sequence ID" value="XM_001325267.1"/>
</dbReference>
<dbReference type="GO" id="GO:0015031">
    <property type="term" value="P:protein transport"/>
    <property type="evidence" value="ECO:0007669"/>
    <property type="project" value="UniProtKB-KW"/>
</dbReference>
<dbReference type="EMBL" id="DS113291">
    <property type="protein sequence ID" value="EAY13079.1"/>
    <property type="molecule type" value="Genomic_DNA"/>
</dbReference>
<dbReference type="InParanoid" id="A2E2Q1"/>
<evidence type="ECO:0000313" key="5">
    <source>
        <dbReference type="Proteomes" id="UP000001542"/>
    </source>
</evidence>
<dbReference type="VEuPathDB" id="TrichDB:TVAG_212610"/>